<name>A0ABW2B5V0_9RHOB</name>
<dbReference type="EMBL" id="JBHSWG010000001">
    <property type="protein sequence ID" value="MFC6760768.1"/>
    <property type="molecule type" value="Genomic_DNA"/>
</dbReference>
<evidence type="ECO:0000313" key="2">
    <source>
        <dbReference type="EMBL" id="MFC6760768.1"/>
    </source>
</evidence>
<organism evidence="2 3">
    <name type="scientific">Sulfitobacter porphyrae</name>
    <dbReference type="NCBI Taxonomy" id="1246864"/>
    <lineage>
        <taxon>Bacteria</taxon>
        <taxon>Pseudomonadati</taxon>
        <taxon>Pseudomonadota</taxon>
        <taxon>Alphaproteobacteria</taxon>
        <taxon>Rhodobacterales</taxon>
        <taxon>Roseobacteraceae</taxon>
        <taxon>Sulfitobacter</taxon>
    </lineage>
</organism>
<sequence length="54" mass="5759">MPMLADQTVSASPDFFGFERAQCDLPYYRGGAGGFGLTSVFVVFCATAAHSLYS</sequence>
<comment type="caution">
    <text evidence="2">The sequence shown here is derived from an EMBL/GenBank/DDBJ whole genome shotgun (WGS) entry which is preliminary data.</text>
</comment>
<keyword evidence="1" id="KW-0812">Transmembrane</keyword>
<accession>A0ABW2B5V0</accession>
<reference evidence="3" key="1">
    <citation type="journal article" date="2019" name="Int. J. Syst. Evol. Microbiol.">
        <title>The Global Catalogue of Microorganisms (GCM) 10K type strain sequencing project: providing services to taxonomists for standard genome sequencing and annotation.</title>
        <authorList>
            <consortium name="The Broad Institute Genomics Platform"/>
            <consortium name="The Broad Institute Genome Sequencing Center for Infectious Disease"/>
            <person name="Wu L."/>
            <person name="Ma J."/>
        </authorList>
    </citation>
    <scope>NUCLEOTIDE SEQUENCE [LARGE SCALE GENOMIC DNA]</scope>
    <source>
        <strain evidence="3">CCUG 66188</strain>
    </source>
</reference>
<proteinExistence type="predicted"/>
<dbReference type="Proteomes" id="UP001596353">
    <property type="component" value="Unassembled WGS sequence"/>
</dbReference>
<gene>
    <name evidence="2" type="ORF">ACFQFQ_16720</name>
</gene>
<keyword evidence="1" id="KW-0472">Membrane</keyword>
<evidence type="ECO:0000256" key="1">
    <source>
        <dbReference type="SAM" id="Phobius"/>
    </source>
</evidence>
<evidence type="ECO:0000313" key="3">
    <source>
        <dbReference type="Proteomes" id="UP001596353"/>
    </source>
</evidence>
<keyword evidence="1" id="KW-1133">Transmembrane helix</keyword>
<protein>
    <submittedName>
        <fullName evidence="2">Uncharacterized protein</fullName>
    </submittedName>
</protein>
<feature type="transmembrane region" description="Helical" evidence="1">
    <location>
        <begin position="34"/>
        <end position="53"/>
    </location>
</feature>
<keyword evidence="3" id="KW-1185">Reference proteome</keyword>